<dbReference type="PANTHER" id="PTHR15857:SF0">
    <property type="entry name" value="COMM DOMAIN-CONTAINING PROTEIN 2"/>
    <property type="match status" value="1"/>
</dbReference>
<dbReference type="OrthoDB" id="10257479at2759"/>
<evidence type="ECO:0000259" key="1">
    <source>
        <dbReference type="PROSITE" id="PS51269"/>
    </source>
</evidence>
<proteinExistence type="predicted"/>
<dbReference type="Pfam" id="PF07258">
    <property type="entry name" value="COMM_domain"/>
    <property type="match status" value="1"/>
</dbReference>
<dbReference type="EMBL" id="JAACXV010000379">
    <property type="protein sequence ID" value="KAF7278971.1"/>
    <property type="molecule type" value="Genomic_DNA"/>
</dbReference>
<dbReference type="PROSITE" id="PS51269">
    <property type="entry name" value="COMM"/>
    <property type="match status" value="1"/>
</dbReference>
<dbReference type="PANTHER" id="PTHR15857">
    <property type="entry name" value="COMM DOMAIN CONTAINING PROTEIN 2"/>
    <property type="match status" value="1"/>
</dbReference>
<keyword evidence="3" id="KW-1185">Reference proteome</keyword>
<dbReference type="CDD" id="cd04750">
    <property type="entry name" value="Commd2"/>
    <property type="match status" value="1"/>
</dbReference>
<accession>A0A834MEM1</accession>
<sequence>MLLSVSTHHKKHLNVLSSQPKSVVADFCKLTSQFLNSGPNKKRYTSAAEKLAVSVDVIENCIYGLVHLVHLASKQKISDHDFEDSALALGFTEEQVSVISQFYQSIKGDVEKLDDSVLNEPHYHDLQWRFEVQLSSRSLLEQVTPLVLMELSLKSPNTNNSNLNIKRHLFQTDPTNLLHLTNELDRALNESRSRYSRKVQNIISNIQ</sequence>
<dbReference type="InterPro" id="IPR037354">
    <property type="entry name" value="Commd2"/>
</dbReference>
<reference evidence="2" key="1">
    <citation type="submission" date="2020-08" db="EMBL/GenBank/DDBJ databases">
        <title>Genome sequencing and assembly of the red palm weevil Rhynchophorus ferrugineus.</title>
        <authorList>
            <person name="Dias G.B."/>
            <person name="Bergman C.M."/>
            <person name="Manee M."/>
        </authorList>
    </citation>
    <scope>NUCLEOTIDE SEQUENCE</scope>
    <source>
        <strain evidence="2">AA-2017</strain>
        <tissue evidence="2">Whole larva</tissue>
    </source>
</reference>
<dbReference type="Proteomes" id="UP000625711">
    <property type="component" value="Unassembled WGS sequence"/>
</dbReference>
<organism evidence="2 3">
    <name type="scientific">Rhynchophorus ferrugineus</name>
    <name type="common">Red palm weevil</name>
    <name type="synonym">Curculio ferrugineus</name>
    <dbReference type="NCBI Taxonomy" id="354439"/>
    <lineage>
        <taxon>Eukaryota</taxon>
        <taxon>Metazoa</taxon>
        <taxon>Ecdysozoa</taxon>
        <taxon>Arthropoda</taxon>
        <taxon>Hexapoda</taxon>
        <taxon>Insecta</taxon>
        <taxon>Pterygota</taxon>
        <taxon>Neoptera</taxon>
        <taxon>Endopterygota</taxon>
        <taxon>Coleoptera</taxon>
        <taxon>Polyphaga</taxon>
        <taxon>Cucujiformia</taxon>
        <taxon>Curculionidae</taxon>
        <taxon>Dryophthorinae</taxon>
        <taxon>Rhynchophorus</taxon>
    </lineage>
</organism>
<feature type="domain" description="COMM" evidence="1">
    <location>
        <begin position="122"/>
        <end position="195"/>
    </location>
</feature>
<gene>
    <name evidence="2" type="ORF">GWI33_007780</name>
</gene>
<dbReference type="InterPro" id="IPR017920">
    <property type="entry name" value="COMM"/>
</dbReference>
<dbReference type="AlphaFoldDB" id="A0A834MEM1"/>
<evidence type="ECO:0000313" key="2">
    <source>
        <dbReference type="EMBL" id="KAF7278971.1"/>
    </source>
</evidence>
<evidence type="ECO:0000313" key="3">
    <source>
        <dbReference type="Proteomes" id="UP000625711"/>
    </source>
</evidence>
<comment type="caution">
    <text evidence="2">The sequence shown here is derived from an EMBL/GenBank/DDBJ whole genome shotgun (WGS) entry which is preliminary data.</text>
</comment>
<name>A0A834MEM1_RHYFE</name>
<protein>
    <recommendedName>
        <fullName evidence="1">COMM domain-containing protein</fullName>
    </recommendedName>
</protein>
<dbReference type="Pfam" id="PF21672">
    <property type="entry name" value="COMM_HN"/>
    <property type="match status" value="1"/>
</dbReference>